<dbReference type="EnsemblPlants" id="OB11G12760.1">
    <property type="protein sequence ID" value="OB11G12760.1"/>
    <property type="gene ID" value="OB11G12760"/>
</dbReference>
<organism evidence="1">
    <name type="scientific">Oryza brachyantha</name>
    <name type="common">malo sina</name>
    <dbReference type="NCBI Taxonomy" id="4533"/>
    <lineage>
        <taxon>Eukaryota</taxon>
        <taxon>Viridiplantae</taxon>
        <taxon>Streptophyta</taxon>
        <taxon>Embryophyta</taxon>
        <taxon>Tracheophyta</taxon>
        <taxon>Spermatophyta</taxon>
        <taxon>Magnoliopsida</taxon>
        <taxon>Liliopsida</taxon>
        <taxon>Poales</taxon>
        <taxon>Poaceae</taxon>
        <taxon>BOP clade</taxon>
        <taxon>Oryzoideae</taxon>
        <taxon>Oryzeae</taxon>
        <taxon>Oryzinae</taxon>
        <taxon>Oryza</taxon>
    </lineage>
</organism>
<dbReference type="Gramene" id="OB11G12760.1">
    <property type="protein sequence ID" value="OB11G12760.1"/>
    <property type="gene ID" value="OB11G12760"/>
</dbReference>
<proteinExistence type="predicted"/>
<dbReference type="STRING" id="4533.J3N640"/>
<sequence>MEGPVQTALPSTLGLLQIPLKFLDTKVVKHGDNTHTQVLTVWSGCAPEDATLENIEDLRSRFSAAPAWGQAGFRGEAIVRIPALTQEDDEAQAAGDQGDSQGVPDQLQYDGDEVRTAGPAAHMIEENKKKRAEAEEKTRSDLVKLKAALESRIPKKLLKGHSFQNEFKLLPLGSYHAIVGMDCKCRRTFVDVLVCTWSASSGNVDSTKDAANMDGALEVDLNKYILKCQSVYKCKLCPRIICLNEEMVRVHLKSKRHARSKKLLGEGRLKLMLIAEQ</sequence>
<protein>
    <submittedName>
        <fullName evidence="1">Uncharacterized protein</fullName>
    </submittedName>
</protein>
<reference evidence="1" key="2">
    <citation type="submission" date="2013-04" db="UniProtKB">
        <authorList>
            <consortium name="EnsemblPlants"/>
        </authorList>
    </citation>
    <scope>IDENTIFICATION</scope>
</reference>
<evidence type="ECO:0000313" key="2">
    <source>
        <dbReference type="Proteomes" id="UP000006038"/>
    </source>
</evidence>
<name>J3N640_ORYBR</name>
<reference evidence="1" key="1">
    <citation type="journal article" date="2013" name="Nat. Commun.">
        <title>Whole-genome sequencing of Oryza brachyantha reveals mechanisms underlying Oryza genome evolution.</title>
        <authorList>
            <person name="Chen J."/>
            <person name="Huang Q."/>
            <person name="Gao D."/>
            <person name="Wang J."/>
            <person name="Lang Y."/>
            <person name="Liu T."/>
            <person name="Li B."/>
            <person name="Bai Z."/>
            <person name="Luis Goicoechea J."/>
            <person name="Liang C."/>
            <person name="Chen C."/>
            <person name="Zhang W."/>
            <person name="Sun S."/>
            <person name="Liao Y."/>
            <person name="Zhang X."/>
            <person name="Yang L."/>
            <person name="Song C."/>
            <person name="Wang M."/>
            <person name="Shi J."/>
            <person name="Liu G."/>
            <person name="Liu J."/>
            <person name="Zhou H."/>
            <person name="Zhou W."/>
            <person name="Yu Q."/>
            <person name="An N."/>
            <person name="Chen Y."/>
            <person name="Cai Q."/>
            <person name="Wang B."/>
            <person name="Liu B."/>
            <person name="Min J."/>
            <person name="Huang Y."/>
            <person name="Wu H."/>
            <person name="Li Z."/>
            <person name="Zhang Y."/>
            <person name="Yin Y."/>
            <person name="Song W."/>
            <person name="Jiang J."/>
            <person name="Jackson S.A."/>
            <person name="Wing R.A."/>
            <person name="Wang J."/>
            <person name="Chen M."/>
        </authorList>
    </citation>
    <scope>NUCLEOTIDE SEQUENCE [LARGE SCALE GENOMIC DNA]</scope>
    <source>
        <strain evidence="1">cv. IRGC 101232</strain>
    </source>
</reference>
<dbReference type="eggNOG" id="ENOG502RZ3C">
    <property type="taxonomic scope" value="Eukaryota"/>
</dbReference>
<dbReference type="Proteomes" id="UP000006038">
    <property type="component" value="Chromosome 11"/>
</dbReference>
<dbReference type="PANTHER" id="PTHR36332">
    <property type="entry name" value="STRESS RESPONSE PROTEIN"/>
    <property type="match status" value="1"/>
</dbReference>
<evidence type="ECO:0000313" key="1">
    <source>
        <dbReference type="EnsemblPlants" id="OB11G12760.1"/>
    </source>
</evidence>
<accession>J3N640</accession>
<keyword evidence="2" id="KW-1185">Reference proteome</keyword>
<dbReference type="PANTHER" id="PTHR36332:SF1">
    <property type="entry name" value="STRESS RESPONSE PROTEIN"/>
    <property type="match status" value="1"/>
</dbReference>
<dbReference type="HOGENOM" id="CLU_1006025_0_0_1"/>
<dbReference type="AlphaFoldDB" id="J3N640"/>